<name>A0A8S5QU90_9CAUD</name>
<dbReference type="EMBL" id="BK015739">
    <property type="protein sequence ID" value="DAE22774.1"/>
    <property type="molecule type" value="Genomic_DNA"/>
</dbReference>
<protein>
    <submittedName>
        <fullName evidence="1">Phosphoadenosine-phosphosulfate reductase</fullName>
    </submittedName>
</protein>
<sequence length="404" mass="45723">MEETGAKANIENFRYMQENYTYKQKIRHAVNVARSYEEKCREMGMNCHVSVGGLDSITLHYFLEECGVHIPCVSCSTLEQKGVQAVHKRIAAEMEAAYPAREWYAGHNALTQTEIDQIEDADERAREQAALDACPTLPRMYFLKPLKPKAAVIQELGFPVLSKEIAGKISLLQNPTPKNATVRHAIITGETGEYGGFQTNSRMKLSQKWLERFGGADEEGAKLGYEAAPFKVSDRCCYYLKEKPGEIWAKAHNSVPYLGLMASEGGRREKSLMMHGCNYFGKSTIRSAPFAIFSRQDILQLALDLGVPVPEEYGEIARDVDGTLRTTLAQRTGCTMCGFGVHLEKRPNRFDRLRESNPKEWEFWMRHVCRDDDGNWYGWGRVLDYIGVEWENEPGQIAGQLTLE</sequence>
<reference evidence="1" key="1">
    <citation type="journal article" date="2021" name="Proc. Natl. Acad. Sci. U.S.A.">
        <title>A Catalog of Tens of Thousands of Viruses from Human Metagenomes Reveals Hidden Associations with Chronic Diseases.</title>
        <authorList>
            <person name="Tisza M.J."/>
            <person name="Buck C.B."/>
        </authorList>
    </citation>
    <scope>NUCLEOTIDE SEQUENCE</scope>
    <source>
        <strain evidence="1">Ct2hZ16</strain>
    </source>
</reference>
<dbReference type="InterPro" id="IPR014729">
    <property type="entry name" value="Rossmann-like_a/b/a_fold"/>
</dbReference>
<proteinExistence type="predicted"/>
<accession>A0A8S5QU90</accession>
<organism evidence="1">
    <name type="scientific">Siphoviridae sp. ct2hZ16</name>
    <dbReference type="NCBI Taxonomy" id="2826276"/>
    <lineage>
        <taxon>Viruses</taxon>
        <taxon>Duplodnaviria</taxon>
        <taxon>Heunggongvirae</taxon>
        <taxon>Uroviricota</taxon>
        <taxon>Caudoviricetes</taxon>
    </lineage>
</organism>
<evidence type="ECO:0000313" key="1">
    <source>
        <dbReference type="EMBL" id="DAE22774.1"/>
    </source>
</evidence>
<dbReference type="Gene3D" id="3.40.50.620">
    <property type="entry name" value="HUPs"/>
    <property type="match status" value="1"/>
</dbReference>